<proteinExistence type="inferred from homology"/>
<evidence type="ECO:0000256" key="1">
    <source>
        <dbReference type="ARBA" id="ARBA00005964"/>
    </source>
</evidence>
<organism evidence="5 6">
    <name type="scientific">Rhodocollybia butyracea</name>
    <dbReference type="NCBI Taxonomy" id="206335"/>
    <lineage>
        <taxon>Eukaryota</taxon>
        <taxon>Fungi</taxon>
        <taxon>Dikarya</taxon>
        <taxon>Basidiomycota</taxon>
        <taxon>Agaricomycotina</taxon>
        <taxon>Agaricomycetes</taxon>
        <taxon>Agaricomycetidae</taxon>
        <taxon>Agaricales</taxon>
        <taxon>Marasmiineae</taxon>
        <taxon>Omphalotaceae</taxon>
        <taxon>Rhodocollybia</taxon>
    </lineage>
</organism>
<gene>
    <name evidence="5" type="ORF">BDP27DRAFT_1479331</name>
</gene>
<evidence type="ECO:0000313" key="6">
    <source>
        <dbReference type="Proteomes" id="UP000772434"/>
    </source>
</evidence>
<dbReference type="InterPro" id="IPR002018">
    <property type="entry name" value="CarbesteraseB"/>
</dbReference>
<feature type="domain" description="Carboxylesterase type B" evidence="4">
    <location>
        <begin position="20"/>
        <end position="376"/>
    </location>
</feature>
<dbReference type="SUPFAM" id="SSF53474">
    <property type="entry name" value="alpha/beta-Hydrolases"/>
    <property type="match status" value="1"/>
</dbReference>
<feature type="signal peptide" evidence="3">
    <location>
        <begin position="1"/>
        <end position="17"/>
    </location>
</feature>
<dbReference type="Gene3D" id="3.40.50.1820">
    <property type="entry name" value="alpha/beta hydrolase"/>
    <property type="match status" value="2"/>
</dbReference>
<evidence type="ECO:0000313" key="5">
    <source>
        <dbReference type="EMBL" id="KAF9074067.1"/>
    </source>
</evidence>
<dbReference type="InterPro" id="IPR029058">
    <property type="entry name" value="AB_hydrolase_fold"/>
</dbReference>
<dbReference type="InterPro" id="IPR019826">
    <property type="entry name" value="Carboxylesterase_B_AS"/>
</dbReference>
<accession>A0A9P5Q4S0</accession>
<evidence type="ECO:0000256" key="3">
    <source>
        <dbReference type="RuleBase" id="RU361235"/>
    </source>
</evidence>
<keyword evidence="6" id="KW-1185">Reference proteome</keyword>
<dbReference type="PROSITE" id="PS00122">
    <property type="entry name" value="CARBOXYLESTERASE_B_1"/>
    <property type="match status" value="1"/>
</dbReference>
<keyword evidence="3" id="KW-0732">Signal</keyword>
<feature type="chain" id="PRO_5040529810" description="Carboxylic ester hydrolase" evidence="3">
    <location>
        <begin position="18"/>
        <end position="522"/>
    </location>
</feature>
<dbReference type="InterPro" id="IPR050309">
    <property type="entry name" value="Type-B_Carboxylest/Lipase"/>
</dbReference>
<comment type="caution">
    <text evidence="5">The sequence shown here is derived from an EMBL/GenBank/DDBJ whole genome shotgun (WGS) entry which is preliminary data.</text>
</comment>
<evidence type="ECO:0000259" key="4">
    <source>
        <dbReference type="Pfam" id="PF00135"/>
    </source>
</evidence>
<dbReference type="GO" id="GO:0016787">
    <property type="term" value="F:hydrolase activity"/>
    <property type="evidence" value="ECO:0007669"/>
    <property type="project" value="UniProtKB-KW"/>
</dbReference>
<dbReference type="EC" id="3.1.1.-" evidence="3"/>
<dbReference type="EMBL" id="JADNRY010000015">
    <property type="protein sequence ID" value="KAF9074067.1"/>
    <property type="molecule type" value="Genomic_DNA"/>
</dbReference>
<dbReference type="Proteomes" id="UP000772434">
    <property type="component" value="Unassembled WGS sequence"/>
</dbReference>
<keyword evidence="2 3" id="KW-0378">Hydrolase</keyword>
<dbReference type="OrthoDB" id="408631at2759"/>
<dbReference type="Pfam" id="PF00135">
    <property type="entry name" value="COesterase"/>
    <property type="match status" value="1"/>
</dbReference>
<name>A0A9P5Q4S0_9AGAR</name>
<sequence>MLKGTTIVIFIVNLVWAQSSLSVTTRTGVFTGGLNDTYPDVRHFKYIPYAKPPVGSRRWASPEPLDSSSEAIDSTVFGPSCPQYVSAVPTVWALNITGNLIVNFGESLLAGEVAQNSAEDCLSVAIWTPANATSDSKLPVVLFFTGGGDVTGGVNIPTQLPANWVHRSQSHIVVTTNYRVNIFSYPSARGLNGSTNFGLQDQRLAVEWVAENIASFGGDPKKITLWGQSAGASATDMYLFSFNEDPIIRASISSSGTSFLGPTNVDFGGTNFTFVAKSLGCDFADARLELECMRRIPVARLENFVGQYQDNSTLVNTSQPAISFVRQVDNKFVFSNYTERYLNGLVAKVPTILGTTAREGSALVPYPVDNPIAGPSNESIINETLEFVCGAYNTSVLRNQIGLSTYRYEWAGNFSNISPVSWLGAYHYSDLYEIFGTYLIAPGDISDLEVQTSEKMQGYFLDFITDPSSLPTNGWPEYQVNNQKTGGTLAQFGADGKVVQFVDGNSVEGPCHIPGDLYNTSP</sequence>
<dbReference type="PANTHER" id="PTHR11559">
    <property type="entry name" value="CARBOXYLESTERASE"/>
    <property type="match status" value="1"/>
</dbReference>
<dbReference type="AlphaFoldDB" id="A0A9P5Q4S0"/>
<protein>
    <recommendedName>
        <fullName evidence="3">Carboxylic ester hydrolase</fullName>
        <ecNumber evidence="3">3.1.1.-</ecNumber>
    </recommendedName>
</protein>
<evidence type="ECO:0000256" key="2">
    <source>
        <dbReference type="ARBA" id="ARBA00022801"/>
    </source>
</evidence>
<comment type="similarity">
    <text evidence="1 3">Belongs to the type-B carboxylesterase/lipase family.</text>
</comment>
<reference evidence="5" key="1">
    <citation type="submission" date="2020-11" db="EMBL/GenBank/DDBJ databases">
        <authorList>
            <consortium name="DOE Joint Genome Institute"/>
            <person name="Ahrendt S."/>
            <person name="Riley R."/>
            <person name="Andreopoulos W."/>
            <person name="Labutti K."/>
            <person name="Pangilinan J."/>
            <person name="Ruiz-Duenas F.J."/>
            <person name="Barrasa J.M."/>
            <person name="Sanchez-Garcia M."/>
            <person name="Camarero S."/>
            <person name="Miyauchi S."/>
            <person name="Serrano A."/>
            <person name="Linde D."/>
            <person name="Babiker R."/>
            <person name="Drula E."/>
            <person name="Ayuso-Fernandez I."/>
            <person name="Pacheco R."/>
            <person name="Padilla G."/>
            <person name="Ferreira P."/>
            <person name="Barriuso J."/>
            <person name="Kellner H."/>
            <person name="Castanera R."/>
            <person name="Alfaro M."/>
            <person name="Ramirez L."/>
            <person name="Pisabarro A.G."/>
            <person name="Kuo A."/>
            <person name="Tritt A."/>
            <person name="Lipzen A."/>
            <person name="He G."/>
            <person name="Yan M."/>
            <person name="Ng V."/>
            <person name="Cullen D."/>
            <person name="Martin F."/>
            <person name="Rosso M.-N."/>
            <person name="Henrissat B."/>
            <person name="Hibbett D."/>
            <person name="Martinez A.T."/>
            <person name="Grigoriev I.V."/>
        </authorList>
    </citation>
    <scope>NUCLEOTIDE SEQUENCE</scope>
    <source>
        <strain evidence="5">AH 40177</strain>
    </source>
</reference>